<evidence type="ECO:0000256" key="6">
    <source>
        <dbReference type="ARBA" id="ARBA00022475"/>
    </source>
</evidence>
<keyword evidence="7" id="KW-0963">Cytoplasm</keyword>
<dbReference type="InterPro" id="IPR001101">
    <property type="entry name" value="Plectin_repeat"/>
</dbReference>
<evidence type="ECO:0000256" key="2">
    <source>
        <dbReference type="ARBA" id="ARBA00004496"/>
    </source>
</evidence>
<dbReference type="GO" id="GO:0005886">
    <property type="term" value="C:plasma membrane"/>
    <property type="evidence" value="ECO:0007669"/>
    <property type="project" value="UniProtKB-SubCell"/>
</dbReference>
<dbReference type="SMART" id="SM00150">
    <property type="entry name" value="SPEC"/>
    <property type="match status" value="4"/>
</dbReference>
<keyword evidence="9" id="KW-0677">Repeat</keyword>
<evidence type="ECO:0000256" key="14">
    <source>
        <dbReference type="PROSITE-ProRule" id="PRU00192"/>
    </source>
</evidence>
<dbReference type="GO" id="GO:0042060">
    <property type="term" value="P:wound healing"/>
    <property type="evidence" value="ECO:0007669"/>
    <property type="project" value="TreeGrafter"/>
</dbReference>
<dbReference type="GO" id="GO:0005882">
    <property type="term" value="C:intermediate filament"/>
    <property type="evidence" value="ECO:0007669"/>
    <property type="project" value="TreeGrafter"/>
</dbReference>
<dbReference type="InterPro" id="IPR018159">
    <property type="entry name" value="Spectrin/alpha-actinin"/>
</dbReference>
<organism evidence="18 19">
    <name type="scientific">Acipenser oxyrinchus oxyrinchus</name>
    <dbReference type="NCBI Taxonomy" id="40147"/>
    <lineage>
        <taxon>Eukaryota</taxon>
        <taxon>Metazoa</taxon>
        <taxon>Chordata</taxon>
        <taxon>Craniata</taxon>
        <taxon>Vertebrata</taxon>
        <taxon>Euteleostomi</taxon>
        <taxon>Actinopterygii</taxon>
        <taxon>Chondrostei</taxon>
        <taxon>Acipenseriformes</taxon>
        <taxon>Acipenseridae</taxon>
        <taxon>Acipenser</taxon>
    </lineage>
</organism>
<feature type="compositionally biased region" description="Low complexity" evidence="16">
    <location>
        <begin position="2484"/>
        <end position="2499"/>
    </location>
</feature>
<comment type="similarity">
    <text evidence="4">Belongs to the plakin or cytolinker family.</text>
</comment>
<dbReference type="Pfam" id="PF21097">
    <property type="entry name" value="SR_plectin_7"/>
    <property type="match status" value="1"/>
</dbReference>
<dbReference type="FunFam" id="3.90.1290.10:FF:000001">
    <property type="entry name" value="Plectin a"/>
    <property type="match status" value="2"/>
</dbReference>
<dbReference type="Gene3D" id="2.30.30.40">
    <property type="entry name" value="SH3 Domains"/>
    <property type="match status" value="1"/>
</dbReference>
<dbReference type="Proteomes" id="UP001230051">
    <property type="component" value="Unassembled WGS sequence"/>
</dbReference>
<comment type="subcellular location">
    <subcellularLocation>
        <location evidence="3">Cell junction</location>
        <location evidence="3">Desmosome</location>
    </subcellularLocation>
    <subcellularLocation>
        <location evidence="1">Cell membrane</location>
    </subcellularLocation>
    <subcellularLocation>
        <location evidence="2">Cytoplasm</location>
    </subcellularLocation>
</comment>
<name>A0AAD8GE38_ACIOX</name>
<dbReference type="Pfam" id="PF00681">
    <property type="entry name" value="Plectin"/>
    <property type="match status" value="7"/>
</dbReference>
<keyword evidence="11 15" id="KW-0175">Coiled coil</keyword>
<protein>
    <submittedName>
        <fullName evidence="18">Desmoplakin-like isoform X1</fullName>
    </submittedName>
</protein>
<dbReference type="FunFam" id="3.30.160.780:FF:000001">
    <property type="entry name" value="Plectin a"/>
    <property type="match status" value="1"/>
</dbReference>
<evidence type="ECO:0000256" key="5">
    <source>
        <dbReference type="ARBA" id="ARBA00022443"/>
    </source>
</evidence>
<dbReference type="GO" id="GO:0002934">
    <property type="term" value="P:desmosome organization"/>
    <property type="evidence" value="ECO:0007669"/>
    <property type="project" value="UniProtKB-ARBA"/>
</dbReference>
<feature type="region of interest" description="Disordered" evidence="16">
    <location>
        <begin position="2721"/>
        <end position="2778"/>
    </location>
</feature>
<evidence type="ECO:0000313" key="18">
    <source>
        <dbReference type="EMBL" id="KAK1172506.1"/>
    </source>
</evidence>
<dbReference type="InterPro" id="IPR001452">
    <property type="entry name" value="SH3_domain"/>
</dbReference>
<evidence type="ECO:0000256" key="12">
    <source>
        <dbReference type="ARBA" id="ARBA00023136"/>
    </source>
</evidence>
<feature type="coiled-coil region" evidence="15">
    <location>
        <begin position="1254"/>
        <end position="1670"/>
    </location>
</feature>
<dbReference type="InterPro" id="IPR041615">
    <property type="entry name" value="Desmoplakin_SH3"/>
</dbReference>
<dbReference type="PANTHER" id="PTHR23169">
    <property type="entry name" value="ENVOPLAKIN"/>
    <property type="match status" value="1"/>
</dbReference>
<dbReference type="Pfam" id="PF18373">
    <property type="entry name" value="Spectrin_2"/>
    <property type="match status" value="1"/>
</dbReference>
<feature type="coiled-coil region" evidence="15">
    <location>
        <begin position="1829"/>
        <end position="1863"/>
    </location>
</feature>
<dbReference type="Pfam" id="PF17902">
    <property type="entry name" value="SH3_10"/>
    <property type="match status" value="1"/>
</dbReference>
<comment type="caution">
    <text evidence="18">The sequence shown here is derived from an EMBL/GenBank/DDBJ whole genome shotgun (WGS) entry which is preliminary data.</text>
</comment>
<feature type="domain" description="SH3" evidence="17">
    <location>
        <begin position="490"/>
        <end position="547"/>
    </location>
</feature>
<feature type="coiled-coil region" evidence="15">
    <location>
        <begin position="1696"/>
        <end position="1789"/>
    </location>
</feature>
<feature type="coiled-coil region" evidence="15">
    <location>
        <begin position="443"/>
        <end position="473"/>
    </location>
</feature>
<dbReference type="CDD" id="cd00176">
    <property type="entry name" value="SPEC"/>
    <property type="match status" value="1"/>
</dbReference>
<dbReference type="GO" id="GO:0030057">
    <property type="term" value="C:desmosome"/>
    <property type="evidence" value="ECO:0007669"/>
    <property type="project" value="UniProtKB-SubCell"/>
</dbReference>
<evidence type="ECO:0000256" key="9">
    <source>
        <dbReference type="ARBA" id="ARBA00022737"/>
    </source>
</evidence>
<feature type="coiled-coil region" evidence="15">
    <location>
        <begin position="799"/>
        <end position="867"/>
    </location>
</feature>
<feature type="compositionally biased region" description="Low complexity" evidence="16">
    <location>
        <begin position="2734"/>
        <end position="2778"/>
    </location>
</feature>
<evidence type="ECO:0000256" key="10">
    <source>
        <dbReference type="ARBA" id="ARBA00022949"/>
    </source>
</evidence>
<dbReference type="GO" id="GO:0005198">
    <property type="term" value="F:structural molecule activity"/>
    <property type="evidence" value="ECO:0007669"/>
    <property type="project" value="TreeGrafter"/>
</dbReference>
<evidence type="ECO:0000256" key="11">
    <source>
        <dbReference type="ARBA" id="ARBA00023054"/>
    </source>
</evidence>
<dbReference type="SUPFAM" id="SSF46966">
    <property type="entry name" value="Spectrin repeat"/>
    <property type="match status" value="4"/>
</dbReference>
<gene>
    <name evidence="18" type="primary">DSP</name>
    <name evidence="18" type="ORF">AOXY_G5101</name>
</gene>
<dbReference type="Gene3D" id="3.30.160.780">
    <property type="match status" value="1"/>
</dbReference>
<keyword evidence="19" id="KW-1185">Reference proteome</keyword>
<dbReference type="SUPFAM" id="SSF75399">
    <property type="entry name" value="Plakin repeat"/>
    <property type="match status" value="4"/>
</dbReference>
<evidence type="ECO:0000256" key="16">
    <source>
        <dbReference type="SAM" id="MobiDB-lite"/>
    </source>
</evidence>
<dbReference type="GO" id="GO:0014704">
    <property type="term" value="C:intercalated disc"/>
    <property type="evidence" value="ECO:0007669"/>
    <property type="project" value="TreeGrafter"/>
</dbReference>
<dbReference type="FunFam" id="1.20.58.60:FF:000010">
    <property type="entry name" value="plectin isoform X2"/>
    <property type="match status" value="1"/>
</dbReference>
<dbReference type="GO" id="GO:0045104">
    <property type="term" value="P:intermediate filament cytoskeleton organization"/>
    <property type="evidence" value="ECO:0007669"/>
    <property type="project" value="InterPro"/>
</dbReference>
<evidence type="ECO:0000256" key="1">
    <source>
        <dbReference type="ARBA" id="ARBA00004236"/>
    </source>
</evidence>
<feature type="compositionally biased region" description="Polar residues" evidence="16">
    <location>
        <begin position="20"/>
        <end position="32"/>
    </location>
</feature>
<dbReference type="FunFam" id="3.90.1290.10:FF:000002">
    <property type="entry name" value="Plectin a"/>
    <property type="match status" value="1"/>
</dbReference>
<evidence type="ECO:0000256" key="4">
    <source>
        <dbReference type="ARBA" id="ARBA00009109"/>
    </source>
</evidence>
<dbReference type="Gene3D" id="3.90.1290.10">
    <property type="entry name" value="Plakin repeat"/>
    <property type="match status" value="3"/>
</dbReference>
<keyword evidence="12" id="KW-0472">Membrane</keyword>
<dbReference type="PROSITE" id="PS50002">
    <property type="entry name" value="SH3"/>
    <property type="match status" value="1"/>
</dbReference>
<dbReference type="SMART" id="SM00250">
    <property type="entry name" value="PLEC"/>
    <property type="match status" value="16"/>
</dbReference>
<keyword evidence="10" id="KW-0965">Cell junction</keyword>
<dbReference type="Gene3D" id="1.20.58.60">
    <property type="match status" value="2"/>
</dbReference>
<dbReference type="GO" id="GO:0031101">
    <property type="term" value="P:fin regeneration"/>
    <property type="evidence" value="ECO:0007669"/>
    <property type="project" value="UniProtKB-ARBA"/>
</dbReference>
<evidence type="ECO:0000256" key="13">
    <source>
        <dbReference type="ARBA" id="ARBA00056058"/>
    </source>
</evidence>
<reference evidence="18" key="1">
    <citation type="submission" date="2022-02" db="EMBL/GenBank/DDBJ databases">
        <title>Atlantic sturgeon de novo genome assembly.</title>
        <authorList>
            <person name="Stock M."/>
            <person name="Klopp C."/>
            <person name="Guiguen Y."/>
            <person name="Cabau C."/>
            <person name="Parinello H."/>
            <person name="Santidrian Yebra-Pimentel E."/>
            <person name="Kuhl H."/>
            <person name="Dirks R.P."/>
            <person name="Guessner J."/>
            <person name="Wuertz S."/>
            <person name="Du K."/>
            <person name="Schartl M."/>
        </authorList>
    </citation>
    <scope>NUCLEOTIDE SEQUENCE</scope>
    <source>
        <strain evidence="18">STURGEONOMICS-FGT-2020</strain>
        <tissue evidence="18">Whole blood</tissue>
    </source>
</reference>
<dbReference type="InterPro" id="IPR043197">
    <property type="entry name" value="Plakin"/>
</dbReference>
<comment type="function">
    <text evidence="13">Involved in the organization of desmosome cell-cell junctions. Of particular importance in cell adhesion in the skin and during cardiac development. May also play a role in the regulation of Wnt, TGF-beta and Hippo signaling pathways.</text>
</comment>
<evidence type="ECO:0000313" key="19">
    <source>
        <dbReference type="Proteomes" id="UP001230051"/>
    </source>
</evidence>
<dbReference type="GO" id="GO:0060047">
    <property type="term" value="P:heart contraction"/>
    <property type="evidence" value="ECO:0007669"/>
    <property type="project" value="UniProtKB-ARBA"/>
</dbReference>
<accession>A0AAD8GE38</accession>
<dbReference type="EMBL" id="JAGXEW010000004">
    <property type="protein sequence ID" value="KAK1172506.1"/>
    <property type="molecule type" value="Genomic_DNA"/>
</dbReference>
<evidence type="ECO:0000256" key="3">
    <source>
        <dbReference type="ARBA" id="ARBA00004568"/>
    </source>
</evidence>
<dbReference type="GO" id="GO:0061436">
    <property type="term" value="P:establishment of skin barrier"/>
    <property type="evidence" value="ECO:0007669"/>
    <property type="project" value="UniProtKB-ARBA"/>
</dbReference>
<feature type="coiled-coil region" evidence="15">
    <location>
        <begin position="294"/>
        <end position="371"/>
    </location>
</feature>
<feature type="region of interest" description="Disordered" evidence="16">
    <location>
        <begin position="2477"/>
        <end position="2499"/>
    </location>
</feature>
<feature type="coiled-coil region" evidence="15">
    <location>
        <begin position="1049"/>
        <end position="1227"/>
    </location>
</feature>
<dbReference type="Gene3D" id="1.20.58.1060">
    <property type="match status" value="1"/>
</dbReference>
<evidence type="ECO:0000256" key="15">
    <source>
        <dbReference type="SAM" id="Coils"/>
    </source>
</evidence>
<evidence type="ECO:0000256" key="7">
    <source>
        <dbReference type="ARBA" id="ARBA00022490"/>
    </source>
</evidence>
<dbReference type="InterPro" id="IPR035915">
    <property type="entry name" value="Plakin_repeat_sf"/>
</dbReference>
<dbReference type="PANTHER" id="PTHR23169:SF26">
    <property type="entry name" value="DESMOPLAKIN"/>
    <property type="match status" value="1"/>
</dbReference>
<evidence type="ECO:0000259" key="17">
    <source>
        <dbReference type="PROSITE" id="PS50002"/>
    </source>
</evidence>
<feature type="region of interest" description="Disordered" evidence="16">
    <location>
        <begin position="1"/>
        <end position="39"/>
    </location>
</feature>
<dbReference type="GO" id="GO:0005737">
    <property type="term" value="C:cytoplasm"/>
    <property type="evidence" value="ECO:0007669"/>
    <property type="project" value="UniProtKB-SubCell"/>
</dbReference>
<keyword evidence="6" id="KW-1003">Cell membrane</keyword>
<dbReference type="InterPro" id="IPR041573">
    <property type="entry name" value="Desmoplakin_Spectrin-like"/>
</dbReference>
<keyword evidence="8" id="KW-0597">Phosphoprotein</keyword>
<proteinExistence type="inferred from homology"/>
<dbReference type="GO" id="GO:0098609">
    <property type="term" value="P:cell-cell adhesion"/>
    <property type="evidence" value="ECO:0007669"/>
    <property type="project" value="TreeGrafter"/>
</dbReference>
<sequence length="2778" mass="319834">MNAYGSESKLNLMGRRTNSRPDINTYTFSQRSEGPIRGNGHQQEYSMDYSTGREFYKGGPQVAARSEGPSRGNDYQQEYSMDYSTGRELYKGGQQFTASQGDFLQRQSKVQDLMRLCSENLNRAELCIQSDKRYIDAGQPPKYSKEADNCIEEANDLIGRIDMSIIEMMQMGQSTEALQNGSIQLKEQLRATHYAFNSIRKTYTIPRKSTGSWADSSASFQDAMAWITQQKRLIETSPFGEDSSAIEQQIYTQKKFHSSLERAPEIQRARADAMGNKAALNALDLEFDSVMKMSNERTDQLRQLQNIIEEISKEIMWVNEREEEELVYDWSNKNTAIAKKQEDYSKLMSLLEEKEKQLNKLKQKVDVMLKNNHPASDKIEAYMDTLQTQWSWILQITKCIDVHLKENAAYFQFFDEAQATESHLKKQQETIRKTFQCDKNMSLPRIQDLIKELEKEKEKMLEYRRQVRNLVSKSQNIVQLRPRNPDYKSSSPVILKALCDFKQDQKTIRKGDEGILVDNSQRSKWQVTGPGGLDMMVPSVCLIVPPPNPLSTSIATKIDQYHEAIMSIYNQLYINMKSLLSWKYCMMDIEKIRSLTISTLQTMRSEDYQLIIKNLDNHYQEFLRDSRGSEMFGDNDKKQMQDSYSGATDYYKNLIVRLPTTTSVTRTVVVPNNSNPVTSTSVSTSHSPVSQSLLLDLQELRVRLENNESGLTQHIHIPLDEDAVKDCYNRITTLEGMQGELHKIRVDFMRIRESNLKHLSEIKDPDTINFLNGEVAFINRKLTNLDSFSGSYLERLKALRALFQSMAQAEDTIKKYEARLTEEETISLDFYKVDAYRETLKQMRADVDQKRDLIKSMEDELQKAMSHNGQIDDSFHKCDTDLSKYREKVGQMSDRWRRIQTQIDNRYVDLESQLRQLKHHRGISGMLSKWTDDTRRRQDTLEATRFDEPKVIVEQMNEQKALLTEIKSKRGTVEEVQKNADLIASAIKDYELQLASYSAGLDTLLNIPIKKTMVRSPSSVILQESADLQARYIELLTRSSDYYKFLGEMLKSMEELKMKNTKIDLLEEELRLAKDANLDNSNKNMFLDQNLSKYQSECNEYREKLLSLEIIKRKYELECGSAKQNLDSTYNQIKELNEKITRLTLEIDEERRMRKLSEERYSHHQEDYDLTIKKMKKELDDLNWQKIDIETTMKDREREIERLKIQLQDEAARKREFEIEMSKVRNQHNQEIINLKKSYDSEVHVTKTTIQQVTMQKKEELEDFKLQLERALAEKRDLAEEIQRLKNSITEIELRWRKTEEAVNQQKASCSEESRKRNEIEREIYTITKLRSEESLRYKESLQDASKAVQDKAKDIERLEQSLEEESRKRKELIIEMQTITKKQSDESFRYKQSMQDTSKAIQDKVREIETLKQLLEEESRKRKAIEWENDELKQSQIDLQKKNTYSTETVQKLKISEQELNVIRVNLDKVSREKSRAEQDAAQFQNSLKEIRFIKEKLEDELAVHRKAALEESSKRKRVEEDLERMRCACKEHTNTINQLRLKIEEVSIVKQRSEQNLKGQQESLDKTLKEKQRTTDELNLLTAELKALQRKLLLEQENVKEANQRNEQLYRTIEEKSKIVNDSKSEIDRLQSLTQNLTKKRLRLEEELRNLRQELDDMKMNKDNCDSDKTALISELQLQLQTSSKRTLELQGLVNELSKEREKFRLEMEKCQKQTMESSNMIHEKQTHYNELLQEKEILLAKIKMLDQDKTRLQKYEDELSRVKATLDSESRQKLRLQDDHKQLQNDFSYWKNQCEMKEELVRKYNLEKDKNERDRYSMKSEIDRLLAELKVIDERYKHRLEDAEREKSDLQSLRLKMQKEISTLSQRPVTCNCQIDSSKLVFDGIRRKITANQLYDCKIINKATLDQLLKGQKTVEEVALDIQPSLKGTGVIAGIFVTPIEKLSFTDAKNKNLVQPESAVMLLEAQAATGHIIDPKLNEKLTVEAAYARGLVDREDKDKLLTAESAATGFHDPHTGKLISVGQAKKKEMISRNTAIRLLEAQVAAGGVIDPVSSVFLPKDVALDRGLIDSDLYRALTDPHVDTKSYIDPATKKNISYPDLKEKCRVELHTGLLLLPAPKKCISFNGLREPVTLDELVDSEIVKQDVASALEQGRISQGEVNEQARPYLQGTSSIAGIYDELNDRTLGIYNAMQEGLLKYGTSLELLEAQAATGFMVDPVNNKLLTVERAYNSGLIGREFKDKLLSAEKAVTGYKDPLTGDIISLFQAMKKGLIEKDHGIRLLEAQIATGGIIDPKASHRLKVNIAYKRGYFDEEMNKIVSDTKVFFDPDAQENLTYLQLKERCIMDKKTGLCLLPLNKKKPITTTQKNTLRKRRVVIVDPDTQKEMTVREAYHKNLIDYETFLELSGQECEWEEITILASDGTSRVVLVDRKTGIQYDIQDSLDKGFIDKNTMEKYRSGSLTLTQFAGMISSKCEGETPASSSSTEHVSYSSSVTSATSPSVSRERISSASFTLSRPSEQLEEISPIAAIFDTETLEKITISEAIRRAIVDSITGQRLLEAQACTGGIINPANGKKLSLQEAEHQGIIDQGMAQRLKLAEKAYLGFEDLRNKRKMSLADAIKEKWLPYESGQHFLEFQYLTGGLIEPDVPGRRSMQEVIRKGMVDGRTALKLQDTSSYPRNLTCPKTKLKISYKDAIDRSMVEETTGLRMLEASSVSSKGISSPYNVSAPGSRSGSRAGSRTGSRSGSRRGSVDLSSPSSFSYSVSSYSSGYTGN</sequence>
<keyword evidence="5 14" id="KW-0728">SH3 domain</keyword>
<dbReference type="Pfam" id="PF21019">
    <property type="entry name" value="Spectrin_3"/>
    <property type="match status" value="1"/>
</dbReference>
<evidence type="ECO:0000256" key="8">
    <source>
        <dbReference type="ARBA" id="ARBA00022553"/>
    </source>
</evidence>